<gene>
    <name evidence="2" type="ORF">AVEN_183099_1</name>
    <name evidence="3" type="ORF">AVEN_75342_1</name>
</gene>
<sequence>MSFYVTLPSDSSQHFFPDNKVPNYVTQFPSPVALQGEWEVALAEIIYPHTWHNVNNTNNLFGFDLGDGKFTSRRIPPACYETVPDILRAINLNSFRDKIQFMFNSSTKKVKVKAENTAKVVFEKGLCNLLRFEPQVIEGIVESPHFADPNAAFSLFYIYTDIVSPQIVGNVQVPLLRIVTVRGNDGEIINVHYDRPHYVPVIRNSFQAIEIGVRLNSGELVPFERCKYIIMSVPYVCCPKQFEEHYTHQTGSGLPYYRGIKFQKGYGLGGMFRHFFRTALPFLVKGAKVVGKEALITGSQIAQDVLAGENFKASLKQRAKEAGKALARKAINKAQTMIGNGPYKSKRSTSKRTIPSKVRKERRRDIFDP</sequence>
<dbReference type="AlphaFoldDB" id="A0A4Y2QGF1"/>
<organism evidence="2 4">
    <name type="scientific">Araneus ventricosus</name>
    <name type="common">Orbweaver spider</name>
    <name type="synonym">Epeira ventricosa</name>
    <dbReference type="NCBI Taxonomy" id="182803"/>
    <lineage>
        <taxon>Eukaryota</taxon>
        <taxon>Metazoa</taxon>
        <taxon>Ecdysozoa</taxon>
        <taxon>Arthropoda</taxon>
        <taxon>Chelicerata</taxon>
        <taxon>Arachnida</taxon>
        <taxon>Araneae</taxon>
        <taxon>Araneomorphae</taxon>
        <taxon>Entelegynae</taxon>
        <taxon>Araneoidea</taxon>
        <taxon>Araneidae</taxon>
        <taxon>Araneus</taxon>
    </lineage>
</organism>
<evidence type="ECO:0000313" key="3">
    <source>
        <dbReference type="EMBL" id="GBN62235.1"/>
    </source>
</evidence>
<keyword evidence="4" id="KW-1185">Reference proteome</keyword>
<evidence type="ECO:0000313" key="4">
    <source>
        <dbReference type="Proteomes" id="UP000499080"/>
    </source>
</evidence>
<evidence type="ECO:0000313" key="2">
    <source>
        <dbReference type="EMBL" id="GBN62217.1"/>
    </source>
</evidence>
<name>A0A4Y2QGF1_ARAVE</name>
<reference evidence="2 4" key="1">
    <citation type="journal article" date="2019" name="Sci. Rep.">
        <title>Orb-weaving spider Araneus ventricosus genome elucidates the spidroin gene catalogue.</title>
        <authorList>
            <person name="Kono N."/>
            <person name="Nakamura H."/>
            <person name="Ohtoshi R."/>
            <person name="Moran D.A.P."/>
            <person name="Shinohara A."/>
            <person name="Yoshida Y."/>
            <person name="Fujiwara M."/>
            <person name="Mori M."/>
            <person name="Tomita M."/>
            <person name="Arakawa K."/>
        </authorList>
    </citation>
    <scope>NUCLEOTIDE SEQUENCE [LARGE SCALE GENOMIC DNA]</scope>
</reference>
<evidence type="ECO:0000256" key="1">
    <source>
        <dbReference type="SAM" id="MobiDB-lite"/>
    </source>
</evidence>
<dbReference type="OrthoDB" id="6772689at2759"/>
<dbReference type="Proteomes" id="UP000499080">
    <property type="component" value="Unassembled WGS sequence"/>
</dbReference>
<dbReference type="EMBL" id="BGPR01013788">
    <property type="protein sequence ID" value="GBN62235.1"/>
    <property type="molecule type" value="Genomic_DNA"/>
</dbReference>
<proteinExistence type="predicted"/>
<comment type="caution">
    <text evidence="2">The sequence shown here is derived from an EMBL/GenBank/DDBJ whole genome shotgun (WGS) entry which is preliminary data.</text>
</comment>
<dbReference type="EMBL" id="BGPR01013786">
    <property type="protein sequence ID" value="GBN62217.1"/>
    <property type="molecule type" value="Genomic_DNA"/>
</dbReference>
<accession>A0A4Y2QGF1</accession>
<protein>
    <submittedName>
        <fullName evidence="2">Uncharacterized protein</fullName>
    </submittedName>
</protein>
<feature type="region of interest" description="Disordered" evidence="1">
    <location>
        <begin position="336"/>
        <end position="369"/>
    </location>
</feature>